<gene>
    <name evidence="1" type="ORF">OLW01_14080</name>
</gene>
<protein>
    <submittedName>
        <fullName evidence="1">Uncharacterized protein</fullName>
    </submittedName>
</protein>
<keyword evidence="1" id="KW-0614">Plasmid</keyword>
<keyword evidence="2" id="KW-1185">Reference proteome</keyword>
<dbReference type="RefSeq" id="WP_268076575.1">
    <property type="nucleotide sequence ID" value="NZ_CP109966.1"/>
</dbReference>
<reference evidence="1" key="1">
    <citation type="submission" date="2022-10" db="EMBL/GenBank/DDBJ databases">
        <title>Catenovulum adriacola sp. nov. isolated in the Harbour of Susak.</title>
        <authorList>
            <person name="Schoch T."/>
            <person name="Reich S.J."/>
            <person name="Stoeferle S."/>
            <person name="Flaiz M."/>
            <person name="Kazda M."/>
            <person name="Riedel C.U."/>
            <person name="Duerre P."/>
        </authorList>
    </citation>
    <scope>NUCLEOTIDE SEQUENCE</scope>
    <source>
        <strain evidence="1">TS8</strain>
        <plasmid evidence="1">pCadTS8_1</plasmid>
    </source>
</reference>
<proteinExistence type="predicted"/>
<sequence>MRKYLNSSIITGHKSYWATHFCSFFECLHYHTLEESPNKLRNYPNWTLSDYRGHIPNNFFHFLKRWVRNWGFQYFMVNYLNQKVGNYIVEELLDKLSYEFGAHFSRDLDKYWFYVSGGDSKLSDDLSGRFDSIFPKKAGLLPPEMKTVIRNSDLCLVLKNTKENVNVGIFGEVEGNKGYKLTTNTFWNNKSDYCVFAIGVEKGSSKECYIDVFDYNGAPKVNIIFEADHYVVRDFHIVLGAMENLFQNGPRAHFDPLEEEFGFFINRIKMNWDQPVSDIVDFFYKFIDYNDYIGEVDGTLPFMSSIQPD</sequence>
<accession>A0ABY7AQM6</accession>
<organism evidence="1 2">
    <name type="scientific">Catenovulum adriaticum</name>
    <dbReference type="NCBI Taxonomy" id="2984846"/>
    <lineage>
        <taxon>Bacteria</taxon>
        <taxon>Pseudomonadati</taxon>
        <taxon>Pseudomonadota</taxon>
        <taxon>Gammaproteobacteria</taxon>
        <taxon>Alteromonadales</taxon>
        <taxon>Alteromonadaceae</taxon>
        <taxon>Catenovulum</taxon>
    </lineage>
</organism>
<dbReference type="Proteomes" id="UP001163726">
    <property type="component" value="Plasmid pCadTS8_1"/>
</dbReference>
<dbReference type="EMBL" id="CP109966">
    <property type="protein sequence ID" value="WAJ71853.1"/>
    <property type="molecule type" value="Genomic_DNA"/>
</dbReference>
<name>A0ABY7AQM6_9ALTE</name>
<evidence type="ECO:0000313" key="1">
    <source>
        <dbReference type="EMBL" id="WAJ71853.1"/>
    </source>
</evidence>
<geneLocation type="plasmid" evidence="1 2">
    <name>pCadTS8_1</name>
</geneLocation>
<evidence type="ECO:0000313" key="2">
    <source>
        <dbReference type="Proteomes" id="UP001163726"/>
    </source>
</evidence>